<reference evidence="3" key="1">
    <citation type="journal article" date="2019" name="Int. J. Syst. Evol. Microbiol.">
        <title>The Global Catalogue of Microorganisms (GCM) 10K type strain sequencing project: providing services to taxonomists for standard genome sequencing and annotation.</title>
        <authorList>
            <consortium name="The Broad Institute Genomics Platform"/>
            <consortium name="The Broad Institute Genome Sequencing Center for Infectious Disease"/>
            <person name="Wu L."/>
            <person name="Ma J."/>
        </authorList>
    </citation>
    <scope>NUCLEOTIDE SEQUENCE [LARGE SCALE GENOMIC DNA]</scope>
    <source>
        <strain evidence="3">JCM 18055</strain>
    </source>
</reference>
<gene>
    <name evidence="2" type="ORF">GCM10023215_45290</name>
</gene>
<accession>A0ABP8X7P4</accession>
<dbReference type="PANTHER" id="PTHR43798">
    <property type="entry name" value="MONOACYLGLYCEROL LIPASE"/>
    <property type="match status" value="1"/>
</dbReference>
<dbReference type="Gene3D" id="3.40.50.1820">
    <property type="entry name" value="alpha/beta hydrolase"/>
    <property type="match status" value="1"/>
</dbReference>
<feature type="domain" description="AB hydrolase-1" evidence="1">
    <location>
        <begin position="35"/>
        <end position="284"/>
    </location>
</feature>
<dbReference type="GO" id="GO:0016787">
    <property type="term" value="F:hydrolase activity"/>
    <property type="evidence" value="ECO:0007669"/>
    <property type="project" value="UniProtKB-KW"/>
</dbReference>
<evidence type="ECO:0000313" key="2">
    <source>
        <dbReference type="EMBL" id="GAA4701333.1"/>
    </source>
</evidence>
<dbReference type="SUPFAM" id="SSF53474">
    <property type="entry name" value="alpha/beta-Hydrolases"/>
    <property type="match status" value="1"/>
</dbReference>
<name>A0ABP8X7P4_9PSEU</name>
<evidence type="ECO:0000313" key="3">
    <source>
        <dbReference type="Proteomes" id="UP001500325"/>
    </source>
</evidence>
<dbReference type="EMBL" id="BAABIC010000016">
    <property type="protein sequence ID" value="GAA4701333.1"/>
    <property type="molecule type" value="Genomic_DNA"/>
</dbReference>
<keyword evidence="2" id="KW-0378">Hydrolase</keyword>
<dbReference type="PANTHER" id="PTHR43798:SF33">
    <property type="entry name" value="HYDROLASE, PUTATIVE (AFU_ORTHOLOGUE AFUA_2G14860)-RELATED"/>
    <property type="match status" value="1"/>
</dbReference>
<protein>
    <submittedName>
        <fullName evidence="2">Alpha/beta hydrolase</fullName>
    </submittedName>
</protein>
<sequence length="298" mass="31984">MSTSTDDLFPGFTAHRLPTTGGDLFARVGGPEQAPPLLLLHGYPQSHLCWHPVAADLARDFRVVALDLKGYGASAAPAGDGGAHAYAKLTLAAEAVEAMARLGHDRFAVAGHDRGAQVAYQLALASPQHVDRLAVLDNLPVHSVWEIIEGTPGALPHWSAMAAPDAEASLTVDSIEHLVRVHTADGTLDPFSPAALAEYREMWTRPENVHAFCEDYRAGATSDRRADERFLADGRTVDCPTTVIWGKAFLGAGAESPVGCWRRTFTPDAVGVEVPNGHFVVEESPRETLAALRDLMDR</sequence>
<dbReference type="InterPro" id="IPR029058">
    <property type="entry name" value="AB_hydrolase_fold"/>
</dbReference>
<dbReference type="PRINTS" id="PR00111">
    <property type="entry name" value="ABHYDROLASE"/>
</dbReference>
<dbReference type="Pfam" id="PF00561">
    <property type="entry name" value="Abhydrolase_1"/>
    <property type="match status" value="1"/>
</dbReference>
<comment type="caution">
    <text evidence="2">The sequence shown here is derived from an EMBL/GenBank/DDBJ whole genome shotgun (WGS) entry which is preliminary data.</text>
</comment>
<proteinExistence type="predicted"/>
<dbReference type="InterPro" id="IPR000639">
    <property type="entry name" value="Epox_hydrolase-like"/>
</dbReference>
<dbReference type="PRINTS" id="PR00412">
    <property type="entry name" value="EPOXHYDRLASE"/>
</dbReference>
<dbReference type="InterPro" id="IPR000073">
    <property type="entry name" value="AB_hydrolase_1"/>
</dbReference>
<organism evidence="2 3">
    <name type="scientific">Pseudonocardia yuanmonensis</name>
    <dbReference type="NCBI Taxonomy" id="1095914"/>
    <lineage>
        <taxon>Bacteria</taxon>
        <taxon>Bacillati</taxon>
        <taxon>Actinomycetota</taxon>
        <taxon>Actinomycetes</taxon>
        <taxon>Pseudonocardiales</taxon>
        <taxon>Pseudonocardiaceae</taxon>
        <taxon>Pseudonocardia</taxon>
    </lineage>
</organism>
<dbReference type="RefSeq" id="WP_345382740.1">
    <property type="nucleotide sequence ID" value="NZ_BAABIC010000016.1"/>
</dbReference>
<dbReference type="Proteomes" id="UP001500325">
    <property type="component" value="Unassembled WGS sequence"/>
</dbReference>
<dbReference type="InterPro" id="IPR050266">
    <property type="entry name" value="AB_hydrolase_sf"/>
</dbReference>
<keyword evidence="3" id="KW-1185">Reference proteome</keyword>
<evidence type="ECO:0000259" key="1">
    <source>
        <dbReference type="Pfam" id="PF00561"/>
    </source>
</evidence>